<dbReference type="InterPro" id="IPR041690">
    <property type="entry name" value="Cadherin_5"/>
</dbReference>
<gene>
    <name evidence="2" type="ORF">ABID43_002704</name>
</gene>
<feature type="domain" description="Cadherin" evidence="1">
    <location>
        <begin position="3077"/>
        <end position="3181"/>
    </location>
</feature>
<protein>
    <submittedName>
        <fullName evidence="2">VCBS repeat-containing protein</fullName>
    </submittedName>
</protein>
<organism evidence="2 3">
    <name type="scientific">Methylobacterium goesingense</name>
    <dbReference type="NCBI Taxonomy" id="243690"/>
    <lineage>
        <taxon>Bacteria</taxon>
        <taxon>Pseudomonadati</taxon>
        <taxon>Pseudomonadota</taxon>
        <taxon>Alphaproteobacteria</taxon>
        <taxon>Hyphomicrobiales</taxon>
        <taxon>Methylobacteriaceae</taxon>
        <taxon>Methylobacterium</taxon>
    </lineage>
</organism>
<dbReference type="InterPro" id="IPR040853">
    <property type="entry name" value="RapA2_cadherin-like"/>
</dbReference>
<name>A0ABV2L726_9HYPH</name>
<dbReference type="Pfam" id="PF17803">
    <property type="entry name" value="Cadherin_4"/>
    <property type="match status" value="4"/>
</dbReference>
<evidence type="ECO:0000259" key="1">
    <source>
        <dbReference type="PROSITE" id="PS50268"/>
    </source>
</evidence>
<dbReference type="EMBL" id="JBEPMM010000007">
    <property type="protein sequence ID" value="MET3693157.1"/>
    <property type="molecule type" value="Genomic_DNA"/>
</dbReference>
<dbReference type="SUPFAM" id="SSF49313">
    <property type="entry name" value="Cadherin-like"/>
    <property type="match status" value="3"/>
</dbReference>
<reference evidence="2 3" key="1">
    <citation type="submission" date="2024-06" db="EMBL/GenBank/DDBJ databases">
        <title>Genomic Encyclopedia of Type Strains, Phase IV (KMG-IV): sequencing the most valuable type-strain genomes for metagenomic binning, comparative biology and taxonomic classification.</title>
        <authorList>
            <person name="Goeker M."/>
        </authorList>
    </citation>
    <scope>NUCLEOTIDE SEQUENCE [LARGE SCALE GENOMIC DNA]</scope>
    <source>
        <strain evidence="2 3">DSM 21331</strain>
    </source>
</reference>
<dbReference type="NCBIfam" id="TIGR01965">
    <property type="entry name" value="VCBS_repeat"/>
    <property type="match status" value="10"/>
</dbReference>
<dbReference type="SMART" id="SM00112">
    <property type="entry name" value="CA"/>
    <property type="match status" value="4"/>
</dbReference>
<feature type="non-terminal residue" evidence="2">
    <location>
        <position position="3441"/>
    </location>
</feature>
<keyword evidence="3" id="KW-1185">Reference proteome</keyword>
<sequence length="3441" mass="329482">MPYIDGEYFGGGGGGSVDYNVAPIIGASKLAGAVTEQVSPGNALTDSGTIAFDDNPSDVHSVSASAIGTTLGTLTAVKTADSTGTGTGGVITWSYSVDDAKVEYLAKGQTKVESFTVSLSDGQGGVVTRQIDVTVTGTNDAPVISGGSFTSGITEAATPAGTLSGTGTIAFTDVDLSDSHTVSAASSGTTLGTLTAVKTADTTGTGAGGSVSWTYAVDAAKVEYLAKGQTKVEIFTITIGDGQDGSVAQTVAVTLTGTNDAPVIGSAKLSGAVTEQGSPGTALSDSGTIVFSDVDLMDRHSVSASAIGTPLGTLTATKTQDTTGSGTGGTVTWSYSVDNAKVTYLAAGQTKVESFTVTVDDGQGGTVSRQVDVTITGIGGQPASFSSSNGGSASQVLGNGVVISGTSSIVNDQSAATGGASTITVGTGGTITATGTDATDPYLGQGVFNGNQGTGETRISLGAGTSVSGSANGLVLVQSNTGNASAVSITAGGDVTGLGGAARLPNAYDNLLQARIPSTGNQPGHGVVAINAGTGTLTLDTSGGKIQAAQDRDGIVAINAGGLVSVTNADAIQHAASVTGGTGIDARNSGAGGVSLTNSGTISAAGGSFSNGVIAVSSNAQGAVSVGNQGILGGGAALTGTGITAIGAGAVTVSNAASITAGTGISASGSGAGTVTVNHTSGTILAGGDGIDVTSTGSGAIVVNQSVGQIGTSAAPVGRFGIYAVGSGGGAIGVTSGTIVSSQQGAVAINTASGDVTVATRGDITTGYIAVNAQVQGGSGNVVVTTAANTTFSANNSTDANANVVNAQHSTSGTGTVQVTNAATLTRPVGVTGGNAINATNGTSGLLNGVQTAVSVTNTGTITNNFATGINATTSGTGAIVVSNAAGITAGTGISASSNGAVTINHTAGLIQATSNGIAATSFGAGGVTVNQSGGEIRTTATGSGVAAINVEQRNNAGALTVTAGAFTSGAEGVRAINFASGDITVATTGNITGGLGAVNAQLIGGSGNVVVTTATKTTLTSNAGNGVLGASHGASGTGYVQIDNAATLTHTSGTGGTAIYASNGTSGSLNGVQTAVSVGNSGTITDKLSTGIDARGGSIGVVSVANSGSITVAGTGISLSGSGGGSVANSGTVGGANGLSVGGGSFALSNTGTIAGTTAAIQIASGTLTVKALGTINGAIVDNGQLTLNQAGSYTLASAVSGSGALTVQNVGAGNTATLSGALTQRGGFTVADASNVTVAKGASFYGVKLNGGIFTNLGSADTRAVTNGPSNNTDAIQTNGGGTVTNGAANATGATIQGGGSGLGALGSGATIVNNYGLVVGRDYAGVGQIGGNGAITINNLNGANPGTGGVIYGRGGADSGWGAFNSSGGALTVVNESAGKIVGGIYGVYGTGAATSVTNAGTIASGSYDVAAGAITVGGTAGIRLNAGGSVTNAGTVQGTTGLSVGGGTTTLSNTGTITGTGGNAIRIDASTLIIKDIGTINGAVVDNGQLVLNRAGNTTFANAVSGTGSLVVQGVGSGNTATLSGALTQRGGFTVADASAVTLTGSYVVAADGISLNGGTFTNQGIVRATGSAGTNAVTASTTVGATVVNAAGAQIVGQGSGVIQLVGNVPGALSVTNSGLIQGLNYDGVTQHGTGALRVANTGTGVIYGQNAIGSSNGYGVGSDGGGLLALTNAAGGRIVGQYGSVGSNAGDTITNAGTIASGSYDATSGAITAGGIAGVQLRAGGTVSNTGTISGNSAGIQAGGTATVVNSGAISAVTGRGVDLLAGGTLTNTVGGTISHTNRSGDTGLAGVYSSGDLKLTNAGTISTAATGASDGVTVLGVATVTNTGTIQAAAASGLALKGAGSSVVNSGTIQGGTISTGVTLISTGTIDNQAGGTIAGSFGGIRAGDTATIINAGTIQATSQQQGINLANGGTLINGGTANTGALVAAAFGSGVIAYGDAATSIDNYGRIQGTTFSGAGHESSGAGAFTLNNLGTGSVVYGTGNLGVFGLGSGALTVRNEGLIVSGGSAAIIANGAATVTNSGTIGTGSIDANGAFVAKTNGNAMTLNAGGTVVNKAGGSIIGGGDAIYAGGALVLTNAGRISSQGDTVFANAGGSVLNTGSVTSAAFSAIVGATGLSVTNAAGGTLTGGTNGDYGYAVQFARNDGTFDNYGTANGGAGGVLANQNLGGGAGVTLGLHAGSTTGAIKLITGNDTVSIDTGTGAAFAGVTGNGAVLQTAGTHAAAIVSKVDLGGGTNTINLRGSGDGTAANGAVGTLDMSGVSGATALNKMDGGTFVLTGAYNGSVAVDVQAGRLIERDTGAAFGSGSVAIRAGAVIELHDDVDVTHAPTVFSGAGTIEKTGTGTLTLSGASTYSGGTFLTAGTLELSGTTTGTFGAVTSAAAGTGAISFGSGAQTLRIAGSALGADAVYTFGNAITGFATDGDVIDVTGIGATTARFNYANSILNLIDGTGATKASLHLTGNYIGTVFTVASDGVSGTQVTLAVGNEAPRLDGIQATLAAGTEDTAFTVTTAQLLKGFVDPEGATLSVTNLSVDHGTIASDGQGGYSVTPAADYNGPLTISYGISDGKATTPAQLNLALAAVNDAPVVTGGTVSGAVTELVTQAGTLSSNGTFGFADVDVGDTHTASVRAAGTTLGSLTATVTADTTAGAGGSVAWAYTVDAAKLESLKEGETAVESFTVTVGDGQGGSVAQTVAVTLTGTNDAPVITSSAQGGAVKEDVTLTATGVVTSSDVDHDATATYTGNATGTYGSFTVDAQTGRWTYALDNAGHQELAEGEVHTETFTVLVTDDKGATASQNVFVTVTGTNDAPSIAAGASASLREKSGLTGASEPVVAFGSLTFADTDFADVHVTSSTLATATWSGGATLPTGLSDRLDEAFSTSLTDSTGSSAGSIGWAFGVTDKTVDFLAAGETLKVVFSVTVTDGAGASATRPVALTITGTNDAPVIGVAKLAGAVTEQVTPGAALTDSGTLAFGDVDLTDGHGVMASAIGTPLGTLTAMKTQDTTGAGTGGVVTWTYSVDDAKVESLAQGQTKVESFTVSIDDGHGGVIAKQIDVTITGTNDAPVITSSAQAGTVKEDGTLAATGQVTSNDVDQDATATYTGNATGTYGSFKVDAQTGRWTYALDNAGHQDLAAGETHTETFTVLVTDDKGATASQNVLVTVTGTNDAPVITSSAQGGAVREDVTLTATGVVTSSDVDHDATATYTGNATGTYGSFKVDAQTGRWTYALDNAGHQDLAAGETHTETFTVLVTDDKGATASQNVLVTVMGTNDAPVITSSAQGGAVREDVTLTATGVVTSSDVDHDATATYTGNATGTYGSFTVDAQTGRWTYALDNVGHQELAEGEVHTETFTVLVTDDKGATASQNVLVTVTGTNDAPVIWVGKFAGAVTEQVSPGAALTDSGTIAFTDVDLTDVHGVSASAIGTTLGTL</sequence>
<proteinExistence type="predicted"/>
<dbReference type="PROSITE" id="PS50268">
    <property type="entry name" value="CADHERIN_2"/>
    <property type="match status" value="1"/>
</dbReference>
<evidence type="ECO:0000313" key="3">
    <source>
        <dbReference type="Proteomes" id="UP001549145"/>
    </source>
</evidence>
<evidence type="ECO:0000313" key="2">
    <source>
        <dbReference type="EMBL" id="MET3693157.1"/>
    </source>
</evidence>
<dbReference type="InterPro" id="IPR013783">
    <property type="entry name" value="Ig-like_fold"/>
</dbReference>
<dbReference type="NCBIfam" id="NF012211">
    <property type="entry name" value="tand_rpt_95"/>
    <property type="match status" value="1"/>
</dbReference>
<dbReference type="RefSeq" id="WP_354465673.1">
    <property type="nucleotide sequence ID" value="NZ_JBEPMM010000007.1"/>
</dbReference>
<dbReference type="InterPro" id="IPR015919">
    <property type="entry name" value="Cadherin-like_sf"/>
</dbReference>
<accession>A0ABV2L726</accession>
<comment type="caution">
    <text evidence="2">The sequence shown here is derived from an EMBL/GenBank/DDBJ whole genome shotgun (WGS) entry which is preliminary data.</text>
</comment>
<dbReference type="Gene3D" id="2.60.40.10">
    <property type="entry name" value="Immunoglobulins"/>
    <property type="match status" value="4"/>
</dbReference>
<dbReference type="InterPro" id="IPR002126">
    <property type="entry name" value="Cadherin-like_dom"/>
</dbReference>
<dbReference type="Proteomes" id="UP001549145">
    <property type="component" value="Unassembled WGS sequence"/>
</dbReference>
<dbReference type="Pfam" id="PF17892">
    <property type="entry name" value="Cadherin_5"/>
    <property type="match status" value="1"/>
</dbReference>
<dbReference type="InterPro" id="IPR010221">
    <property type="entry name" value="VCBS_dom"/>
</dbReference>